<gene>
    <name evidence="1" type="ORF">C900_02068</name>
</gene>
<sequence length="200" mass="23302">MLSTTEIRWFFEEALPEEMQEWFEHFSPEDLPPRTDYYLNMEESAGVGIKLREGNIQIKPIKAERGARQFLENVEGNVSQYEKWSFPVTSNEEWPEMIRKPDVWIPAIKIRKLLRFTLGGGYPNKIGMEELVDEGCEVELSKVEVVDRTFWSLAFEAHGSTAQANLEKTVDEIFRNKACPIRLVKEKSFGYTHLIRDIQV</sequence>
<reference evidence="1 2" key="1">
    <citation type="submission" date="2012-12" db="EMBL/GenBank/DDBJ databases">
        <title>Genome assembly of Fulvivirga imtechensis AK7.</title>
        <authorList>
            <person name="Nupur N."/>
            <person name="Khatri I."/>
            <person name="Kumar R."/>
            <person name="Subramanian S."/>
            <person name="Pinnaka A."/>
        </authorList>
    </citation>
    <scope>NUCLEOTIDE SEQUENCE [LARGE SCALE GENOMIC DNA]</scope>
    <source>
        <strain evidence="1 2">AK7</strain>
    </source>
</reference>
<organism evidence="1 2">
    <name type="scientific">Fulvivirga imtechensis AK7</name>
    <dbReference type="NCBI Taxonomy" id="1237149"/>
    <lineage>
        <taxon>Bacteria</taxon>
        <taxon>Pseudomonadati</taxon>
        <taxon>Bacteroidota</taxon>
        <taxon>Cytophagia</taxon>
        <taxon>Cytophagales</taxon>
        <taxon>Fulvivirgaceae</taxon>
        <taxon>Fulvivirga</taxon>
    </lineage>
</organism>
<name>L8K165_9BACT</name>
<dbReference type="STRING" id="1237149.C900_02068"/>
<dbReference type="AlphaFoldDB" id="L8K165"/>
<dbReference type="EMBL" id="AMZN01000003">
    <property type="protein sequence ID" value="ELR73664.1"/>
    <property type="molecule type" value="Genomic_DNA"/>
</dbReference>
<accession>L8K165</accession>
<dbReference type="OrthoDB" id="979802at2"/>
<dbReference type="Proteomes" id="UP000011135">
    <property type="component" value="Unassembled WGS sequence"/>
</dbReference>
<protein>
    <recommendedName>
        <fullName evidence="3">CYTH domain-containing protein</fullName>
    </recommendedName>
</protein>
<proteinExistence type="predicted"/>
<keyword evidence="2" id="KW-1185">Reference proteome</keyword>
<dbReference type="RefSeq" id="WP_009577687.1">
    <property type="nucleotide sequence ID" value="NZ_AMZN01000003.1"/>
</dbReference>
<evidence type="ECO:0008006" key="3">
    <source>
        <dbReference type="Google" id="ProtNLM"/>
    </source>
</evidence>
<evidence type="ECO:0000313" key="2">
    <source>
        <dbReference type="Proteomes" id="UP000011135"/>
    </source>
</evidence>
<comment type="caution">
    <text evidence="1">The sequence shown here is derived from an EMBL/GenBank/DDBJ whole genome shotgun (WGS) entry which is preliminary data.</text>
</comment>
<evidence type="ECO:0000313" key="1">
    <source>
        <dbReference type="EMBL" id="ELR73664.1"/>
    </source>
</evidence>
<dbReference type="eggNOG" id="ENOG5033P2N">
    <property type="taxonomic scope" value="Bacteria"/>
</dbReference>